<organism evidence="2 3">
    <name type="scientific">Calocera viscosa (strain TUFC12733)</name>
    <dbReference type="NCBI Taxonomy" id="1330018"/>
    <lineage>
        <taxon>Eukaryota</taxon>
        <taxon>Fungi</taxon>
        <taxon>Dikarya</taxon>
        <taxon>Basidiomycota</taxon>
        <taxon>Agaricomycotina</taxon>
        <taxon>Dacrymycetes</taxon>
        <taxon>Dacrymycetales</taxon>
        <taxon>Dacrymycetaceae</taxon>
        <taxon>Calocera</taxon>
    </lineage>
</organism>
<reference evidence="2 3" key="1">
    <citation type="journal article" date="2016" name="Mol. Biol. Evol.">
        <title>Comparative Genomics of Early-Diverging Mushroom-Forming Fungi Provides Insights into the Origins of Lignocellulose Decay Capabilities.</title>
        <authorList>
            <person name="Nagy L.G."/>
            <person name="Riley R."/>
            <person name="Tritt A."/>
            <person name="Adam C."/>
            <person name="Daum C."/>
            <person name="Floudas D."/>
            <person name="Sun H."/>
            <person name="Yadav J.S."/>
            <person name="Pangilinan J."/>
            <person name="Larsson K.H."/>
            <person name="Matsuura K."/>
            <person name="Barry K."/>
            <person name="Labutti K."/>
            <person name="Kuo R."/>
            <person name="Ohm R.A."/>
            <person name="Bhattacharya S.S."/>
            <person name="Shirouzu T."/>
            <person name="Yoshinaga Y."/>
            <person name="Martin F.M."/>
            <person name="Grigoriev I.V."/>
            <person name="Hibbett D.S."/>
        </authorList>
    </citation>
    <scope>NUCLEOTIDE SEQUENCE [LARGE SCALE GENOMIC DNA]</scope>
    <source>
        <strain evidence="2 3">TUFC12733</strain>
    </source>
</reference>
<proteinExistence type="predicted"/>
<evidence type="ECO:0000256" key="1">
    <source>
        <dbReference type="SAM" id="MobiDB-lite"/>
    </source>
</evidence>
<protein>
    <submittedName>
        <fullName evidence="2">Uncharacterized protein</fullName>
    </submittedName>
</protein>
<evidence type="ECO:0000313" key="2">
    <source>
        <dbReference type="EMBL" id="KZO95276.1"/>
    </source>
</evidence>
<dbReference type="Proteomes" id="UP000076738">
    <property type="component" value="Unassembled WGS sequence"/>
</dbReference>
<feature type="region of interest" description="Disordered" evidence="1">
    <location>
        <begin position="65"/>
        <end position="86"/>
    </location>
</feature>
<evidence type="ECO:0000313" key="3">
    <source>
        <dbReference type="Proteomes" id="UP000076738"/>
    </source>
</evidence>
<sequence length="173" mass="19690">MSIRSDLESSHLIEFSCLLACNSTLKPGASEEGEKGLYVSIHLNFGKTTDRRSSIHAAEYSSDRTSWQSSLDGGSDIPLSHPGRREAAPRIHWDREETDYHCRFLRAWHHSSGIAANTPPAVRGSHLTSREIVQSDGDFAYCIRQDQRLYNAYDEHANRYSWKIEKAWKHPTC</sequence>
<gene>
    <name evidence="2" type="ORF">CALVIDRAFT_184108</name>
</gene>
<accession>A0A167L2W6</accession>
<keyword evidence="3" id="KW-1185">Reference proteome</keyword>
<dbReference type="AlphaFoldDB" id="A0A167L2W6"/>
<dbReference type="EMBL" id="KV417290">
    <property type="protein sequence ID" value="KZO95276.1"/>
    <property type="molecule type" value="Genomic_DNA"/>
</dbReference>
<name>A0A167L2W6_CALVF</name>